<comment type="caution">
    <text evidence="2">The sequence shown here is derived from an EMBL/GenBank/DDBJ whole genome shotgun (WGS) entry which is preliminary data.</text>
</comment>
<accession>A0AAV1UMZ3</accession>
<sequence length="348" mass="39683">MFGAGQVLRPAEPSLPIFSTREIRFRKARDANTLLFFIPTHSSLLLSLLRPVCHAYAKQDRRCLRLLQTVALVPSGKWNQVVGTVTQALKLPVSPRIKGQLEEKLRPWVTKLLQEGKSRPSLCLQLKEAVADCLRCWIDDPVEGFVLRKDHVVQGMRLDDLVATPAGDGYLRGYRSEDGFCTVIYPWGYGIVHIDKVKKVEVPAEKQLKKRLFNEFDALEHELLYERIERLLENAPPPALEKQDSAEKEVRDVRGGAIAAGVEHFKELLSSLEEEHVDTTVLRGDLGLLRRVQALVNKVKEVRRPQTPQEPERKQVRSHEDVDVLVEEDQENVDQTAHMQEQCEEPEQ</sequence>
<evidence type="ECO:0000313" key="2">
    <source>
        <dbReference type="EMBL" id="CAK7936214.1"/>
    </source>
</evidence>
<proteinExistence type="predicted"/>
<protein>
    <submittedName>
        <fullName evidence="2">Uncharacterized protein</fullName>
    </submittedName>
</protein>
<dbReference type="AlphaFoldDB" id="A0AAV1UMZ3"/>
<organism evidence="2 3">
    <name type="scientific">Peronospora matthiolae</name>
    <dbReference type="NCBI Taxonomy" id="2874970"/>
    <lineage>
        <taxon>Eukaryota</taxon>
        <taxon>Sar</taxon>
        <taxon>Stramenopiles</taxon>
        <taxon>Oomycota</taxon>
        <taxon>Peronosporomycetes</taxon>
        <taxon>Peronosporales</taxon>
        <taxon>Peronosporaceae</taxon>
        <taxon>Peronospora</taxon>
    </lineage>
</organism>
<evidence type="ECO:0000313" key="3">
    <source>
        <dbReference type="Proteomes" id="UP001162060"/>
    </source>
</evidence>
<dbReference type="EMBL" id="CAKLBY020000223">
    <property type="protein sequence ID" value="CAK7936214.1"/>
    <property type="molecule type" value="Genomic_DNA"/>
</dbReference>
<evidence type="ECO:0000256" key="1">
    <source>
        <dbReference type="SAM" id="MobiDB-lite"/>
    </source>
</evidence>
<name>A0AAV1UMZ3_9STRA</name>
<reference evidence="2" key="1">
    <citation type="submission" date="2024-01" db="EMBL/GenBank/DDBJ databases">
        <authorList>
            <person name="Webb A."/>
        </authorList>
    </citation>
    <scope>NUCLEOTIDE SEQUENCE</scope>
    <source>
        <strain evidence="2">Pm1</strain>
    </source>
</reference>
<gene>
    <name evidence="2" type="ORF">PM001_LOCUS21364</name>
</gene>
<dbReference type="Proteomes" id="UP001162060">
    <property type="component" value="Unassembled WGS sequence"/>
</dbReference>
<feature type="region of interest" description="Disordered" evidence="1">
    <location>
        <begin position="329"/>
        <end position="348"/>
    </location>
</feature>